<dbReference type="Gene3D" id="1.10.150.120">
    <property type="entry name" value="[2Fe-2S]-binding domain"/>
    <property type="match status" value="1"/>
</dbReference>
<keyword evidence="3" id="KW-0560">Oxidoreductase</keyword>
<sequence>MAEVLSTKAVVKEANTAASSQTLSNQTLTINGKSFTLDADPKMPILWALRDILGLTGTKYGCGAGLCGACTVHLDGQPVRACLTSLGQAQGKRLTTIEGLDNQKLKNAWAEHNVPQCGYCQAGQLMSAAALVAQHPKPSEEQINSAMSGNICRCGTYPRIKAALQNYAKQEG</sequence>
<dbReference type="InterPro" id="IPR006058">
    <property type="entry name" value="2Fe2S_fd_BS"/>
</dbReference>
<dbReference type="GO" id="GO:0016491">
    <property type="term" value="F:oxidoreductase activity"/>
    <property type="evidence" value="ECO:0007669"/>
    <property type="project" value="UniProtKB-KW"/>
</dbReference>
<dbReference type="AlphaFoldDB" id="A0A9X2WV28"/>
<evidence type="ECO:0000256" key="5">
    <source>
        <dbReference type="ARBA" id="ARBA00023014"/>
    </source>
</evidence>
<evidence type="ECO:0000259" key="7">
    <source>
        <dbReference type="PROSITE" id="PS51085"/>
    </source>
</evidence>
<evidence type="ECO:0000313" key="9">
    <source>
        <dbReference type="Proteomes" id="UP001155604"/>
    </source>
</evidence>
<evidence type="ECO:0000313" key="8">
    <source>
        <dbReference type="EMBL" id="MCT7946194.1"/>
    </source>
</evidence>
<keyword evidence="9" id="KW-1185">Reference proteome</keyword>
<gene>
    <name evidence="8" type="ORF">NE536_12600</name>
</gene>
<feature type="domain" description="2Fe-2S ferredoxin-type" evidence="7">
    <location>
        <begin position="24"/>
        <end position="100"/>
    </location>
</feature>
<dbReference type="PROSITE" id="PS00197">
    <property type="entry name" value="2FE2S_FER_1"/>
    <property type="match status" value="1"/>
</dbReference>
<evidence type="ECO:0000256" key="2">
    <source>
        <dbReference type="ARBA" id="ARBA00022723"/>
    </source>
</evidence>
<dbReference type="Proteomes" id="UP001155604">
    <property type="component" value="Unassembled WGS sequence"/>
</dbReference>
<evidence type="ECO:0000256" key="4">
    <source>
        <dbReference type="ARBA" id="ARBA00023004"/>
    </source>
</evidence>
<dbReference type="GO" id="GO:0051537">
    <property type="term" value="F:2 iron, 2 sulfur cluster binding"/>
    <property type="evidence" value="ECO:0007669"/>
    <property type="project" value="UniProtKB-KW"/>
</dbReference>
<dbReference type="CDD" id="cd00207">
    <property type="entry name" value="fer2"/>
    <property type="match status" value="1"/>
</dbReference>
<keyword evidence="6" id="KW-0830">Ubiquinone</keyword>
<dbReference type="InterPro" id="IPR036010">
    <property type="entry name" value="2Fe-2S_ferredoxin-like_sf"/>
</dbReference>
<name>A0A9X2WV28_9GAMM</name>
<evidence type="ECO:0000256" key="1">
    <source>
        <dbReference type="ARBA" id="ARBA00022714"/>
    </source>
</evidence>
<keyword evidence="4" id="KW-0408">Iron</keyword>
<accession>A0A9X2WV28</accession>
<comment type="caution">
    <text evidence="8">The sequence shown here is derived from an EMBL/GenBank/DDBJ whole genome shotgun (WGS) entry which is preliminary data.</text>
</comment>
<dbReference type="SUPFAM" id="SSF47741">
    <property type="entry name" value="CO dehydrogenase ISP C-domain like"/>
    <property type="match status" value="1"/>
</dbReference>
<organism evidence="8 9">
    <name type="scientific">Shewanella septentrionalis</name>
    <dbReference type="NCBI Taxonomy" id="2952223"/>
    <lineage>
        <taxon>Bacteria</taxon>
        <taxon>Pseudomonadati</taxon>
        <taxon>Pseudomonadota</taxon>
        <taxon>Gammaproteobacteria</taxon>
        <taxon>Alteromonadales</taxon>
        <taxon>Shewanellaceae</taxon>
        <taxon>Shewanella</taxon>
    </lineage>
</organism>
<dbReference type="EMBL" id="JAMTCC010000019">
    <property type="protein sequence ID" value="MCT7946194.1"/>
    <property type="molecule type" value="Genomic_DNA"/>
</dbReference>
<dbReference type="InterPro" id="IPR012675">
    <property type="entry name" value="Beta-grasp_dom_sf"/>
</dbReference>
<dbReference type="InterPro" id="IPR001041">
    <property type="entry name" value="2Fe-2S_ferredoxin-type"/>
</dbReference>
<dbReference type="Pfam" id="PF00111">
    <property type="entry name" value="Fer2"/>
    <property type="match status" value="1"/>
</dbReference>
<dbReference type="InterPro" id="IPR002888">
    <property type="entry name" value="2Fe-2S-bd"/>
</dbReference>
<keyword evidence="1" id="KW-0001">2Fe-2S</keyword>
<proteinExistence type="predicted"/>
<dbReference type="PANTHER" id="PTHR44379">
    <property type="entry name" value="OXIDOREDUCTASE WITH IRON-SULFUR SUBUNIT"/>
    <property type="match status" value="1"/>
</dbReference>
<keyword evidence="5" id="KW-0411">Iron-sulfur</keyword>
<reference evidence="8" key="1">
    <citation type="journal article" date="2023" name="Int. J. Syst. Evol. Microbiol.">
        <title>&lt;i&gt;Shewanella septentrionalis&lt;/i&gt; sp. nov. and &lt;i&gt;Shewanella holmiensis&lt;/i&gt; sp. nov., isolated from Baltic Sea water and sediments.</title>
        <authorList>
            <person name="Martin-Rodriguez A.J."/>
            <person name="Thorell K."/>
            <person name="Joffre E."/>
            <person name="Jensie-Markopoulos S."/>
            <person name="Moore E.R.B."/>
            <person name="Sjoling A."/>
        </authorList>
    </citation>
    <scope>NUCLEOTIDE SEQUENCE</scope>
    <source>
        <strain evidence="8">SP1W3</strain>
    </source>
</reference>
<dbReference type="Pfam" id="PF01799">
    <property type="entry name" value="Fer2_2"/>
    <property type="match status" value="1"/>
</dbReference>
<dbReference type="PANTHER" id="PTHR44379:SF2">
    <property type="entry name" value="BLR6218 PROTEIN"/>
    <property type="match status" value="1"/>
</dbReference>
<keyword evidence="2" id="KW-0479">Metal-binding</keyword>
<dbReference type="SUPFAM" id="SSF54292">
    <property type="entry name" value="2Fe-2S ferredoxin-like"/>
    <property type="match status" value="1"/>
</dbReference>
<evidence type="ECO:0000256" key="3">
    <source>
        <dbReference type="ARBA" id="ARBA00023002"/>
    </source>
</evidence>
<dbReference type="GO" id="GO:0046872">
    <property type="term" value="F:metal ion binding"/>
    <property type="evidence" value="ECO:0007669"/>
    <property type="project" value="UniProtKB-KW"/>
</dbReference>
<dbReference type="InterPro" id="IPR036884">
    <property type="entry name" value="2Fe-2S-bd_dom_sf"/>
</dbReference>
<dbReference type="FunFam" id="3.10.20.30:FF:000020">
    <property type="entry name" value="Xanthine dehydrogenase iron-sulfur subunit"/>
    <property type="match status" value="1"/>
</dbReference>
<dbReference type="InterPro" id="IPR051452">
    <property type="entry name" value="Diverse_Oxidoreductases"/>
</dbReference>
<dbReference type="Gene3D" id="3.10.20.30">
    <property type="match status" value="1"/>
</dbReference>
<evidence type="ECO:0000256" key="6">
    <source>
        <dbReference type="ARBA" id="ARBA00023075"/>
    </source>
</evidence>
<dbReference type="RefSeq" id="WP_259574797.1">
    <property type="nucleotide sequence ID" value="NZ_JAMTCC010000019.1"/>
</dbReference>
<protein>
    <submittedName>
        <fullName evidence="8">(2Fe-2S)-binding protein</fullName>
    </submittedName>
</protein>
<dbReference type="PROSITE" id="PS51085">
    <property type="entry name" value="2FE2S_FER_2"/>
    <property type="match status" value="1"/>
</dbReference>